<evidence type="ECO:0000256" key="2">
    <source>
        <dbReference type="ARBA" id="ARBA00022649"/>
    </source>
</evidence>
<dbReference type="Gene3D" id="3.30.920.30">
    <property type="entry name" value="Hypothetical protein"/>
    <property type="match status" value="1"/>
</dbReference>
<comment type="similarity">
    <text evidence="1">Belongs to the HicA mRNA interferase family.</text>
</comment>
<gene>
    <name evidence="8" type="ORF">C8D99_1071</name>
</gene>
<evidence type="ECO:0000256" key="1">
    <source>
        <dbReference type="ARBA" id="ARBA00006620"/>
    </source>
</evidence>
<protein>
    <submittedName>
        <fullName evidence="8">Putative RNA binding protein YcfA (HicA-like mRNA interferase family)</fullName>
    </submittedName>
</protein>
<keyword evidence="2" id="KW-1277">Toxin-antitoxin system</keyword>
<evidence type="ECO:0000256" key="7">
    <source>
        <dbReference type="ARBA" id="ARBA00023016"/>
    </source>
</evidence>
<dbReference type="Pfam" id="PF07927">
    <property type="entry name" value="HicA_toxin"/>
    <property type="match status" value="1"/>
</dbReference>
<evidence type="ECO:0000256" key="3">
    <source>
        <dbReference type="ARBA" id="ARBA00022722"/>
    </source>
</evidence>
<organism evidence="8 9">
    <name type="scientific">Aminivibrio pyruvatiphilus</name>
    <dbReference type="NCBI Taxonomy" id="1005740"/>
    <lineage>
        <taxon>Bacteria</taxon>
        <taxon>Thermotogati</taxon>
        <taxon>Synergistota</taxon>
        <taxon>Synergistia</taxon>
        <taxon>Synergistales</taxon>
        <taxon>Aminobacteriaceae</taxon>
        <taxon>Aminivibrio</taxon>
    </lineage>
</organism>
<evidence type="ECO:0000256" key="5">
    <source>
        <dbReference type="ARBA" id="ARBA00022801"/>
    </source>
</evidence>
<reference evidence="8 9" key="1">
    <citation type="submission" date="2019-03" db="EMBL/GenBank/DDBJ databases">
        <title>Genomic Encyclopedia of Type Strains, Phase IV (KMG-IV): sequencing the most valuable type-strain genomes for metagenomic binning, comparative biology and taxonomic classification.</title>
        <authorList>
            <person name="Goeker M."/>
        </authorList>
    </citation>
    <scope>NUCLEOTIDE SEQUENCE [LARGE SCALE GENOMIC DNA]</scope>
    <source>
        <strain evidence="8 9">DSM 25964</strain>
    </source>
</reference>
<keyword evidence="5" id="KW-0378">Hydrolase</keyword>
<dbReference type="Proteomes" id="UP000295066">
    <property type="component" value="Unassembled WGS sequence"/>
</dbReference>
<dbReference type="InterPro" id="IPR012933">
    <property type="entry name" value="HicA_mRNA_interferase"/>
</dbReference>
<keyword evidence="6" id="KW-0694">RNA-binding</keyword>
<evidence type="ECO:0000313" key="9">
    <source>
        <dbReference type="Proteomes" id="UP000295066"/>
    </source>
</evidence>
<dbReference type="RefSeq" id="WP_133957362.1">
    <property type="nucleotide sequence ID" value="NZ_SORI01000007.1"/>
</dbReference>
<dbReference type="AlphaFoldDB" id="A0A4R8M6M0"/>
<dbReference type="GO" id="GO:0016787">
    <property type="term" value="F:hydrolase activity"/>
    <property type="evidence" value="ECO:0007669"/>
    <property type="project" value="UniProtKB-KW"/>
</dbReference>
<keyword evidence="3" id="KW-0540">Nuclease</keyword>
<accession>A0A4R8M6M0</accession>
<name>A0A4R8M6M0_9BACT</name>
<dbReference type="GO" id="GO:0003729">
    <property type="term" value="F:mRNA binding"/>
    <property type="evidence" value="ECO:0007669"/>
    <property type="project" value="InterPro"/>
</dbReference>
<sequence length="62" mass="7032">MKSFSSREIIKILEQDGWFLLGARGDHHYFKHKTKPGKITVPHPEKDVDPKTAKSIFKAAGL</sequence>
<dbReference type="OrthoDB" id="9811409at2"/>
<dbReference type="SUPFAM" id="SSF54786">
    <property type="entry name" value="YcfA/nrd intein domain"/>
    <property type="match status" value="1"/>
</dbReference>
<keyword evidence="7" id="KW-0346">Stress response</keyword>
<comment type="caution">
    <text evidence="8">The sequence shown here is derived from an EMBL/GenBank/DDBJ whole genome shotgun (WGS) entry which is preliminary data.</text>
</comment>
<keyword evidence="4" id="KW-0255">Endonuclease</keyword>
<evidence type="ECO:0000313" key="8">
    <source>
        <dbReference type="EMBL" id="TDY60794.1"/>
    </source>
</evidence>
<proteinExistence type="inferred from homology"/>
<evidence type="ECO:0000256" key="4">
    <source>
        <dbReference type="ARBA" id="ARBA00022759"/>
    </source>
</evidence>
<evidence type="ECO:0000256" key="6">
    <source>
        <dbReference type="ARBA" id="ARBA00022884"/>
    </source>
</evidence>
<dbReference type="GO" id="GO:0004519">
    <property type="term" value="F:endonuclease activity"/>
    <property type="evidence" value="ECO:0007669"/>
    <property type="project" value="UniProtKB-KW"/>
</dbReference>
<dbReference type="InterPro" id="IPR038570">
    <property type="entry name" value="HicA_sf"/>
</dbReference>
<keyword evidence="9" id="KW-1185">Reference proteome</keyword>
<dbReference type="EMBL" id="SORI01000007">
    <property type="protein sequence ID" value="TDY60794.1"/>
    <property type="molecule type" value="Genomic_DNA"/>
</dbReference>